<dbReference type="AlphaFoldDB" id="A0A5N5HVA9"/>
<accession>A0A5N5HVA9</accession>
<keyword evidence="2" id="KW-1185">Reference proteome</keyword>
<reference evidence="1 2" key="1">
    <citation type="submission" date="2019-09" db="EMBL/GenBank/DDBJ databases">
        <authorList>
            <person name="Ou C."/>
        </authorList>
    </citation>
    <scope>NUCLEOTIDE SEQUENCE [LARGE SCALE GENOMIC DNA]</scope>
    <source>
        <strain evidence="1">S2</strain>
        <tissue evidence="1">Leaf</tissue>
    </source>
</reference>
<dbReference type="Proteomes" id="UP000327157">
    <property type="component" value="Chromosome 12"/>
</dbReference>
<evidence type="ECO:0000313" key="1">
    <source>
        <dbReference type="EMBL" id="KAB2630723.1"/>
    </source>
</evidence>
<protein>
    <submittedName>
        <fullName evidence="1">Uncharacterized protein</fullName>
    </submittedName>
</protein>
<gene>
    <name evidence="1" type="ORF">D8674_008242</name>
</gene>
<sequence length="259" mass="30108">MVTAAPACPTHHRHPLLMPRGHNKTVKITRVTNGHITIGYNDWHRDAPTMEHHSTLAHDIGHVVRTYCPMQWKSWKVMPDEVRTKVRAQLSTNYNFEDINNEMLAYVNKLFSERYKQWKSDLHQYFETFDDSQVAFEEGCPKEFEGREDNWAWLCTNKSNREKKTLLHHYGSRPFSYRMEAGSKFPGIDVFSDIYLRPGDELAKCLHATMMEKRQLVLQESTSQLPPETLLESGHIVGGRGMLGGGNLEPLHYRNQRVR</sequence>
<organism evidence="1 2">
    <name type="scientific">Pyrus ussuriensis x Pyrus communis</name>
    <dbReference type="NCBI Taxonomy" id="2448454"/>
    <lineage>
        <taxon>Eukaryota</taxon>
        <taxon>Viridiplantae</taxon>
        <taxon>Streptophyta</taxon>
        <taxon>Embryophyta</taxon>
        <taxon>Tracheophyta</taxon>
        <taxon>Spermatophyta</taxon>
        <taxon>Magnoliopsida</taxon>
        <taxon>eudicotyledons</taxon>
        <taxon>Gunneridae</taxon>
        <taxon>Pentapetalae</taxon>
        <taxon>rosids</taxon>
        <taxon>fabids</taxon>
        <taxon>Rosales</taxon>
        <taxon>Rosaceae</taxon>
        <taxon>Amygdaloideae</taxon>
        <taxon>Maleae</taxon>
        <taxon>Pyrus</taxon>
    </lineage>
</organism>
<evidence type="ECO:0000313" key="2">
    <source>
        <dbReference type="Proteomes" id="UP000327157"/>
    </source>
</evidence>
<name>A0A5N5HVA9_9ROSA</name>
<reference evidence="1 2" key="3">
    <citation type="submission" date="2019-11" db="EMBL/GenBank/DDBJ databases">
        <title>A de novo genome assembly of a pear dwarfing rootstock.</title>
        <authorList>
            <person name="Wang F."/>
            <person name="Wang J."/>
            <person name="Li S."/>
            <person name="Zhang Y."/>
            <person name="Fang M."/>
            <person name="Ma L."/>
            <person name="Zhao Y."/>
            <person name="Jiang S."/>
        </authorList>
    </citation>
    <scope>NUCLEOTIDE SEQUENCE [LARGE SCALE GENOMIC DNA]</scope>
    <source>
        <strain evidence="1">S2</strain>
        <tissue evidence="1">Leaf</tissue>
    </source>
</reference>
<proteinExistence type="predicted"/>
<reference evidence="2" key="2">
    <citation type="submission" date="2019-10" db="EMBL/GenBank/DDBJ databases">
        <title>A de novo genome assembly of a pear dwarfing rootstock.</title>
        <authorList>
            <person name="Wang F."/>
            <person name="Wang J."/>
            <person name="Li S."/>
            <person name="Zhang Y."/>
            <person name="Fang M."/>
            <person name="Ma L."/>
            <person name="Zhao Y."/>
            <person name="Jiang S."/>
        </authorList>
    </citation>
    <scope>NUCLEOTIDE SEQUENCE [LARGE SCALE GENOMIC DNA]</scope>
</reference>
<dbReference type="EMBL" id="SMOL01000143">
    <property type="protein sequence ID" value="KAB2630723.1"/>
    <property type="molecule type" value="Genomic_DNA"/>
</dbReference>
<dbReference type="OrthoDB" id="1665692at2759"/>
<comment type="caution">
    <text evidence="1">The sequence shown here is derived from an EMBL/GenBank/DDBJ whole genome shotgun (WGS) entry which is preliminary data.</text>
</comment>